<reference evidence="1 2" key="1">
    <citation type="journal article" date="2018" name="Nat. Genet.">
        <title>The Rosa genome provides new insights in the design of modern roses.</title>
        <authorList>
            <person name="Bendahmane M."/>
        </authorList>
    </citation>
    <scope>NUCLEOTIDE SEQUENCE [LARGE SCALE GENOMIC DNA]</scope>
    <source>
        <strain evidence="2">cv. Old Blush</strain>
    </source>
</reference>
<keyword evidence="2" id="KW-1185">Reference proteome</keyword>
<evidence type="ECO:0000313" key="1">
    <source>
        <dbReference type="EMBL" id="PRQ37222.1"/>
    </source>
</evidence>
<organism evidence="1 2">
    <name type="scientific">Rosa chinensis</name>
    <name type="common">China rose</name>
    <dbReference type="NCBI Taxonomy" id="74649"/>
    <lineage>
        <taxon>Eukaryota</taxon>
        <taxon>Viridiplantae</taxon>
        <taxon>Streptophyta</taxon>
        <taxon>Embryophyta</taxon>
        <taxon>Tracheophyta</taxon>
        <taxon>Spermatophyta</taxon>
        <taxon>Magnoliopsida</taxon>
        <taxon>eudicotyledons</taxon>
        <taxon>Gunneridae</taxon>
        <taxon>Pentapetalae</taxon>
        <taxon>rosids</taxon>
        <taxon>fabids</taxon>
        <taxon>Rosales</taxon>
        <taxon>Rosaceae</taxon>
        <taxon>Rosoideae</taxon>
        <taxon>Rosoideae incertae sedis</taxon>
        <taxon>Rosa</taxon>
    </lineage>
</organism>
<dbReference type="Proteomes" id="UP000238479">
    <property type="component" value="Chromosome 4"/>
</dbReference>
<dbReference type="EMBL" id="PDCK01000042">
    <property type="protein sequence ID" value="PRQ37222.1"/>
    <property type="molecule type" value="Genomic_DNA"/>
</dbReference>
<protein>
    <submittedName>
        <fullName evidence="1">Uncharacterized protein</fullName>
    </submittedName>
</protein>
<name>A0A2P6QSR3_ROSCH</name>
<gene>
    <name evidence="1" type="ORF">RchiOBHm_Chr4g0400171</name>
</gene>
<proteinExistence type="predicted"/>
<dbReference type="Gramene" id="PRQ37222">
    <property type="protein sequence ID" value="PRQ37222"/>
    <property type="gene ID" value="RchiOBHm_Chr4g0400171"/>
</dbReference>
<evidence type="ECO:0000313" key="2">
    <source>
        <dbReference type="Proteomes" id="UP000238479"/>
    </source>
</evidence>
<comment type="caution">
    <text evidence="1">The sequence shown here is derived from an EMBL/GenBank/DDBJ whole genome shotgun (WGS) entry which is preliminary data.</text>
</comment>
<accession>A0A2P6QSR3</accession>
<dbReference type="AlphaFoldDB" id="A0A2P6QSR3"/>
<sequence length="78" mass="9133">MDGLETANRYSRSPERIPISVPAVRLKLQSEHWVQHAAMYALLDYYSSENCSWFLNRIWNQVILGIHVCSWNQLLSII</sequence>